<dbReference type="SUPFAM" id="SSF51556">
    <property type="entry name" value="Metallo-dependent hydrolases"/>
    <property type="match status" value="1"/>
</dbReference>
<dbReference type="GO" id="GO:0070573">
    <property type="term" value="F:metallodipeptidase activity"/>
    <property type="evidence" value="ECO:0007669"/>
    <property type="project" value="InterPro"/>
</dbReference>
<organism evidence="1 2">
    <name type="scientific">Sphingobacterium multivorum</name>
    <dbReference type="NCBI Taxonomy" id="28454"/>
    <lineage>
        <taxon>Bacteria</taxon>
        <taxon>Pseudomonadati</taxon>
        <taxon>Bacteroidota</taxon>
        <taxon>Sphingobacteriia</taxon>
        <taxon>Sphingobacteriales</taxon>
        <taxon>Sphingobacteriaceae</taxon>
        <taxon>Sphingobacterium</taxon>
    </lineage>
</organism>
<dbReference type="InterPro" id="IPR032466">
    <property type="entry name" value="Metal_Hydrolase"/>
</dbReference>
<proteinExistence type="predicted"/>
<dbReference type="RefSeq" id="WP_159333559.1">
    <property type="nucleotide sequence ID" value="NZ_DAMAVR010000083.1"/>
</dbReference>
<dbReference type="PANTHER" id="PTHR10443">
    <property type="entry name" value="MICROSOMAL DIPEPTIDASE"/>
    <property type="match status" value="1"/>
</dbReference>
<sequence length="364" mass="41160">MQRDNLNQRFLVDAHLDLAMNAMEWNRDLTQPLDAIRQRELFKPDKADRGNGTVCFPELRKGNIGLVVATQLSRVSPVGSKLPGWHSPQQAWAMTQAQLLWYKEMEKLGEMKMIQDKSELEEHLNYWNDGSPNTHKAIGYILSLEGADSLVNVDYLHEAHAYGLRAVGLSHFGPGRYASGTKMTGRLEPAAHELLKEMGRLNMILDVTHLTDEGFEEVMDIYEGPLWASHHNVRKIVPNQRQLTDEQIKKLVARGAVIGGMLDCWALDIRFIDAVSDPWQLDIKMQQLVDHWDHICQIAGNAQNIGIGSDLDGIFGTEQSPWDLNSIADLQRLDDILSGKGYSDADIDRIFHGNWLSFLRNNLS</sequence>
<dbReference type="Proteomes" id="UP000432350">
    <property type="component" value="Unassembled WGS sequence"/>
</dbReference>
<dbReference type="Pfam" id="PF01244">
    <property type="entry name" value="Peptidase_M19"/>
    <property type="match status" value="1"/>
</dbReference>
<dbReference type="PROSITE" id="PS51365">
    <property type="entry name" value="RENAL_DIPEPTIDASE_2"/>
    <property type="match status" value="1"/>
</dbReference>
<accession>A0A654B8U8</accession>
<dbReference type="GO" id="GO:0006508">
    <property type="term" value="P:proteolysis"/>
    <property type="evidence" value="ECO:0007669"/>
    <property type="project" value="InterPro"/>
</dbReference>
<name>A0A654B8U8_SPHMU</name>
<dbReference type="PANTHER" id="PTHR10443:SF12">
    <property type="entry name" value="DIPEPTIDASE"/>
    <property type="match status" value="1"/>
</dbReference>
<dbReference type="EMBL" id="CABWMV010000009">
    <property type="protein sequence ID" value="VXC76110.1"/>
    <property type="molecule type" value="Genomic_DNA"/>
</dbReference>
<evidence type="ECO:0000313" key="2">
    <source>
        <dbReference type="Proteomes" id="UP000432350"/>
    </source>
</evidence>
<dbReference type="Gene3D" id="3.20.20.140">
    <property type="entry name" value="Metal-dependent hydrolases"/>
    <property type="match status" value="1"/>
</dbReference>
<evidence type="ECO:0000313" key="1">
    <source>
        <dbReference type="EMBL" id="VXC76110.1"/>
    </source>
</evidence>
<dbReference type="AlphaFoldDB" id="A0A654B8U8"/>
<reference evidence="1 2" key="1">
    <citation type="submission" date="2019-10" db="EMBL/GenBank/DDBJ databases">
        <authorList>
            <person name="Karimi E."/>
        </authorList>
    </citation>
    <scope>NUCLEOTIDE SEQUENCE [LARGE SCALE GENOMIC DNA]</scope>
    <source>
        <strain evidence="1">Sphingobacterium sp. 8BC</strain>
    </source>
</reference>
<protein>
    <submittedName>
        <fullName evidence="1">Membrane dipeptidase</fullName>
    </submittedName>
</protein>
<dbReference type="InterPro" id="IPR008257">
    <property type="entry name" value="Pept_M19"/>
</dbReference>
<gene>
    <name evidence="1" type="ORF">SPHINGO8BC_170013</name>
</gene>